<evidence type="ECO:0000313" key="2">
    <source>
        <dbReference type="EMBL" id="KDQ52153.1"/>
    </source>
</evidence>
<feature type="compositionally biased region" description="Acidic residues" evidence="1">
    <location>
        <begin position="313"/>
        <end position="327"/>
    </location>
</feature>
<feature type="compositionally biased region" description="Polar residues" evidence="1">
    <location>
        <begin position="101"/>
        <end position="112"/>
    </location>
</feature>
<dbReference type="Proteomes" id="UP000027265">
    <property type="component" value="Unassembled WGS sequence"/>
</dbReference>
<dbReference type="InParanoid" id="A0A067PB47"/>
<feature type="compositionally biased region" description="Basic and acidic residues" evidence="1">
    <location>
        <begin position="183"/>
        <end position="201"/>
    </location>
</feature>
<feature type="compositionally biased region" description="Basic and acidic residues" evidence="1">
    <location>
        <begin position="211"/>
        <end position="222"/>
    </location>
</feature>
<reference evidence="3" key="1">
    <citation type="journal article" date="2014" name="Proc. Natl. Acad. Sci. U.S.A.">
        <title>Extensive sampling of basidiomycete genomes demonstrates inadequacy of the white-rot/brown-rot paradigm for wood decay fungi.</title>
        <authorList>
            <person name="Riley R."/>
            <person name="Salamov A.A."/>
            <person name="Brown D.W."/>
            <person name="Nagy L.G."/>
            <person name="Floudas D."/>
            <person name="Held B.W."/>
            <person name="Levasseur A."/>
            <person name="Lombard V."/>
            <person name="Morin E."/>
            <person name="Otillar R."/>
            <person name="Lindquist E.A."/>
            <person name="Sun H."/>
            <person name="LaButti K.M."/>
            <person name="Schmutz J."/>
            <person name="Jabbour D."/>
            <person name="Luo H."/>
            <person name="Baker S.E."/>
            <person name="Pisabarro A.G."/>
            <person name="Walton J.D."/>
            <person name="Blanchette R.A."/>
            <person name="Henrissat B."/>
            <person name="Martin F."/>
            <person name="Cullen D."/>
            <person name="Hibbett D.S."/>
            <person name="Grigoriev I.V."/>
        </authorList>
    </citation>
    <scope>NUCLEOTIDE SEQUENCE [LARGE SCALE GENOMIC DNA]</scope>
    <source>
        <strain evidence="3">MUCL 33604</strain>
    </source>
</reference>
<dbReference type="HOGENOM" id="CLU_687092_0_0_1"/>
<evidence type="ECO:0000313" key="3">
    <source>
        <dbReference type="Proteomes" id="UP000027265"/>
    </source>
</evidence>
<feature type="compositionally biased region" description="Polar residues" evidence="1">
    <location>
        <begin position="19"/>
        <end position="30"/>
    </location>
</feature>
<dbReference type="AlphaFoldDB" id="A0A067PB47"/>
<keyword evidence="3" id="KW-1185">Reference proteome</keyword>
<feature type="region of interest" description="Disordered" evidence="1">
    <location>
        <begin position="1"/>
        <end position="37"/>
    </location>
</feature>
<proteinExistence type="predicted"/>
<feature type="compositionally biased region" description="Basic residues" evidence="1">
    <location>
        <begin position="151"/>
        <end position="161"/>
    </location>
</feature>
<feature type="region of interest" description="Disordered" evidence="1">
    <location>
        <begin position="81"/>
        <end position="354"/>
    </location>
</feature>
<evidence type="ECO:0000256" key="1">
    <source>
        <dbReference type="SAM" id="MobiDB-lite"/>
    </source>
</evidence>
<feature type="compositionally biased region" description="Gly residues" evidence="1">
    <location>
        <begin position="278"/>
        <end position="303"/>
    </location>
</feature>
<accession>A0A067PB47</accession>
<sequence>MANAHSTPYGGREAVAPRTSKNPLSNSIGTASRIPVPPVEVRTTRANQPIEEPPHLSSKYKNVIIHDPYVGIAPNPIHCHTSKHDAPVATDAGYDGEGETSRQTPMGQSNAPSPLHPPSKHGEPYSHLDLSGSMIVHPPSQPGSLIIGPHRTAHRGGHGHGRGGGQGRGRAPPALSPPGSSHNDSELSRRADKPHQWDEWGNRVPPPHHSRSSDMRSPRDRGLTPLPSNGGGNSWSSGHLNRREVPHANRGNPPSGGSGSNGSGGRGPPSGAGDLRRGGGPPSGGGGGSPHGGGGGPPGGGGGGPPPGGDPPPNEDESTNGDEEAGEPAEGNDPQTTAPRVTQLRFEEGSTSSISRHTRVNQMSHAHSAPHYSYLNRTTVVTQAADYKAESLQRVQVMIQE</sequence>
<organism evidence="2 3">
    <name type="scientific">Jaapia argillacea MUCL 33604</name>
    <dbReference type="NCBI Taxonomy" id="933084"/>
    <lineage>
        <taxon>Eukaryota</taxon>
        <taxon>Fungi</taxon>
        <taxon>Dikarya</taxon>
        <taxon>Basidiomycota</taxon>
        <taxon>Agaricomycotina</taxon>
        <taxon>Agaricomycetes</taxon>
        <taxon>Agaricomycetidae</taxon>
        <taxon>Jaapiales</taxon>
        <taxon>Jaapiaceae</taxon>
        <taxon>Jaapia</taxon>
    </lineage>
</organism>
<dbReference type="EMBL" id="KL197742">
    <property type="protein sequence ID" value="KDQ52153.1"/>
    <property type="molecule type" value="Genomic_DNA"/>
</dbReference>
<name>A0A067PB47_9AGAM</name>
<protein>
    <submittedName>
        <fullName evidence="2">Uncharacterized protein</fullName>
    </submittedName>
</protein>
<feature type="compositionally biased region" description="Gly residues" evidence="1">
    <location>
        <begin position="254"/>
        <end position="270"/>
    </location>
</feature>
<gene>
    <name evidence="2" type="ORF">JAAARDRAFT_198564</name>
</gene>